<sequence>MARITSRLNAALYETNMKQWSDIKREFKTDGSLRDIYVEDIETAVWDTFIAEVKRSEYKFEFTHGDVEKELPNDLITIKSMQQTNPTTLFLWIAEKIQLNCHFFVETEIELDVSPHDIKTESSYNQLISFLEWLATVTKGEVKLTHEGMQEQVILSVGE</sequence>
<proteinExistence type="predicted"/>
<keyword evidence="2" id="KW-1185">Reference proteome</keyword>
<dbReference type="AlphaFoldDB" id="A0A1A8TU19"/>
<evidence type="ECO:0000313" key="2">
    <source>
        <dbReference type="Proteomes" id="UP000092544"/>
    </source>
</evidence>
<gene>
    <name evidence="1" type="ORF">MSP8886_04375</name>
</gene>
<organism evidence="1 2">
    <name type="scientific">Marinomonas spartinae</name>
    <dbReference type="NCBI Taxonomy" id="1792290"/>
    <lineage>
        <taxon>Bacteria</taxon>
        <taxon>Pseudomonadati</taxon>
        <taxon>Pseudomonadota</taxon>
        <taxon>Gammaproteobacteria</taxon>
        <taxon>Oceanospirillales</taxon>
        <taxon>Oceanospirillaceae</taxon>
        <taxon>Marinomonas</taxon>
    </lineage>
</organism>
<name>A0A1A8TU19_9GAMM</name>
<evidence type="ECO:0000313" key="1">
    <source>
        <dbReference type="EMBL" id="SBS38056.1"/>
    </source>
</evidence>
<dbReference type="Proteomes" id="UP000092544">
    <property type="component" value="Unassembled WGS sequence"/>
</dbReference>
<reference evidence="1 2" key="1">
    <citation type="submission" date="2016-06" db="EMBL/GenBank/DDBJ databases">
        <authorList>
            <person name="Kjaerup R.B."/>
            <person name="Dalgaard T.S."/>
            <person name="Juul-Madsen H.R."/>
        </authorList>
    </citation>
    <scope>NUCLEOTIDE SEQUENCE [LARGE SCALE GENOMIC DNA]</scope>
    <source>
        <strain evidence="1 2">CECT 8886</strain>
    </source>
</reference>
<accession>A0A1A8TU19</accession>
<protein>
    <submittedName>
        <fullName evidence="1">Uncharacterized protein</fullName>
    </submittedName>
</protein>
<dbReference type="STRING" id="1792290.MSP8886_04375"/>
<dbReference type="EMBL" id="FLOB01000025">
    <property type="protein sequence ID" value="SBS38056.1"/>
    <property type="molecule type" value="Genomic_DNA"/>
</dbReference>